<keyword evidence="3" id="KW-0804">Transcription</keyword>
<evidence type="ECO:0000256" key="1">
    <source>
        <dbReference type="ARBA" id="ARBA00023015"/>
    </source>
</evidence>
<gene>
    <name evidence="5" type="ORF">H9L42_15505</name>
</gene>
<dbReference type="GO" id="GO:0003700">
    <property type="term" value="F:DNA-binding transcription factor activity"/>
    <property type="evidence" value="ECO:0007669"/>
    <property type="project" value="InterPro"/>
</dbReference>
<evidence type="ECO:0000256" key="3">
    <source>
        <dbReference type="ARBA" id="ARBA00023163"/>
    </source>
</evidence>
<dbReference type="AlphaFoldDB" id="A0A923NLA6"/>
<keyword evidence="6" id="KW-1185">Reference proteome</keyword>
<organism evidence="5 6">
    <name type="scientific">Zhenpiania hominis</name>
    <dbReference type="NCBI Taxonomy" id="2763644"/>
    <lineage>
        <taxon>Bacteria</taxon>
        <taxon>Bacillati</taxon>
        <taxon>Bacillota</taxon>
        <taxon>Clostridia</taxon>
        <taxon>Peptostreptococcales</taxon>
        <taxon>Anaerovoracaceae</taxon>
        <taxon>Zhenpiania</taxon>
    </lineage>
</organism>
<protein>
    <submittedName>
        <fullName evidence="5">Winged helix-turn-helix transcriptional regulator</fullName>
    </submittedName>
</protein>
<dbReference type="PANTHER" id="PTHR42756">
    <property type="entry name" value="TRANSCRIPTIONAL REGULATOR, MARR"/>
    <property type="match status" value="1"/>
</dbReference>
<name>A0A923NLA6_9FIRM</name>
<evidence type="ECO:0000313" key="5">
    <source>
        <dbReference type="EMBL" id="MBC6681228.1"/>
    </source>
</evidence>
<dbReference type="InterPro" id="IPR036390">
    <property type="entry name" value="WH_DNA-bd_sf"/>
</dbReference>
<dbReference type="RefSeq" id="WP_187304323.1">
    <property type="nucleotide sequence ID" value="NZ_JACRYT010000028.1"/>
</dbReference>
<dbReference type="InterPro" id="IPR036388">
    <property type="entry name" value="WH-like_DNA-bd_sf"/>
</dbReference>
<dbReference type="PANTHER" id="PTHR42756:SF1">
    <property type="entry name" value="TRANSCRIPTIONAL REPRESSOR OF EMRAB OPERON"/>
    <property type="match status" value="1"/>
</dbReference>
<dbReference type="Pfam" id="PF12802">
    <property type="entry name" value="MarR_2"/>
    <property type="match status" value="1"/>
</dbReference>
<proteinExistence type="predicted"/>
<evidence type="ECO:0000313" key="6">
    <source>
        <dbReference type="Proteomes" id="UP000602647"/>
    </source>
</evidence>
<dbReference type="SUPFAM" id="SSF46785">
    <property type="entry name" value="Winged helix' DNA-binding domain"/>
    <property type="match status" value="1"/>
</dbReference>
<dbReference type="Proteomes" id="UP000602647">
    <property type="component" value="Unassembled WGS sequence"/>
</dbReference>
<reference evidence="5" key="1">
    <citation type="submission" date="2020-08" db="EMBL/GenBank/DDBJ databases">
        <title>Genome public.</title>
        <authorList>
            <person name="Liu C."/>
            <person name="Sun Q."/>
        </authorList>
    </citation>
    <scope>NUCLEOTIDE SEQUENCE</scope>
    <source>
        <strain evidence="5">BX12</strain>
    </source>
</reference>
<dbReference type="InterPro" id="IPR000835">
    <property type="entry name" value="HTH_MarR-typ"/>
</dbReference>
<sequence length="162" mass="18882">MNTLTTQACLRTYNRLFKENDELYHEIARHFGLSDCALWILYTIREEEQALTQSDICESLFLPRQTIHSAIKKLEEEGVLTLRYKEGNRKNKELALTKQGRLLAERTADQVIAAEERALSHLSEAERSRFLQFYQKYIDQLRKELTEIQSAQLSESETGGKK</sequence>
<comment type="caution">
    <text evidence="5">The sequence shown here is derived from an EMBL/GenBank/DDBJ whole genome shotgun (WGS) entry which is preliminary data.</text>
</comment>
<dbReference type="EMBL" id="JACRYT010000028">
    <property type="protein sequence ID" value="MBC6681228.1"/>
    <property type="molecule type" value="Genomic_DNA"/>
</dbReference>
<evidence type="ECO:0000256" key="2">
    <source>
        <dbReference type="ARBA" id="ARBA00023125"/>
    </source>
</evidence>
<dbReference type="PROSITE" id="PS50995">
    <property type="entry name" value="HTH_MARR_2"/>
    <property type="match status" value="1"/>
</dbReference>
<dbReference type="Gene3D" id="1.10.10.10">
    <property type="entry name" value="Winged helix-like DNA-binding domain superfamily/Winged helix DNA-binding domain"/>
    <property type="match status" value="1"/>
</dbReference>
<evidence type="ECO:0000259" key="4">
    <source>
        <dbReference type="PROSITE" id="PS50995"/>
    </source>
</evidence>
<dbReference type="SMART" id="SM00347">
    <property type="entry name" value="HTH_MARR"/>
    <property type="match status" value="1"/>
</dbReference>
<accession>A0A923NLA6</accession>
<keyword evidence="2" id="KW-0238">DNA-binding</keyword>
<dbReference type="GO" id="GO:0003677">
    <property type="term" value="F:DNA binding"/>
    <property type="evidence" value="ECO:0007669"/>
    <property type="project" value="UniProtKB-KW"/>
</dbReference>
<feature type="domain" description="HTH marR-type" evidence="4">
    <location>
        <begin position="1"/>
        <end position="139"/>
    </location>
</feature>
<keyword evidence="1" id="KW-0805">Transcription regulation</keyword>